<dbReference type="RefSeq" id="WP_249293439.1">
    <property type="nucleotide sequence ID" value="NZ_JACRSV010000001.1"/>
</dbReference>
<reference evidence="7" key="1">
    <citation type="submission" date="2020-08" db="EMBL/GenBank/DDBJ databases">
        <title>Genome public.</title>
        <authorList>
            <person name="Liu C."/>
            <person name="Sun Q."/>
        </authorList>
    </citation>
    <scope>NUCLEOTIDE SEQUENCE</scope>
    <source>
        <strain evidence="7">NSJ-33</strain>
    </source>
</reference>
<dbReference type="CDD" id="cd00614">
    <property type="entry name" value="CGS_like"/>
    <property type="match status" value="1"/>
</dbReference>
<sequence>MSRNFHFETQQLHAGQTVDPATKSRAVPIYQTTSYVFDDTQHAEDLFGLKATGNIYSRIMNPTTDVFEKRMAVLEGGVGAVATASGSAAITYAILNIVRAGDEIVAASTLYGGTYNLFSATLPRLGIRTIFVNPDDPKNFETAITDKTRALYIESLGNPGINIVDMEKVAEIAHSHGIPLIVDNTFGTPYLIRPFEYGADIVVHSATKFIGGHGTSIGGIVVDSGKFDWVASGKFPDLTDPDNSYHGIRYVQDVGAAAYITKLRVQLLRDTGACLSPFNAFLFLQGLETLSIRVERHVENAKKIAEFLERHEKVSRVNYPSLESSPYHTLSERYFPKGSGSIFTFEVKGGAKAARNVIDNLEVFSDLANVADAKSLAVHPASTTHQQLSPEEQKQAGVTESQIRLSIGLEHVDDLIEDLRLALEQI</sequence>
<evidence type="ECO:0000256" key="1">
    <source>
        <dbReference type="ARBA" id="ARBA00001933"/>
    </source>
</evidence>
<dbReference type="Pfam" id="PF01053">
    <property type="entry name" value="Cys_Met_Meta_PP"/>
    <property type="match status" value="1"/>
</dbReference>
<dbReference type="AlphaFoldDB" id="A0A926DZI0"/>
<dbReference type="Gene3D" id="3.90.1150.10">
    <property type="entry name" value="Aspartate Aminotransferase, domain 1"/>
    <property type="match status" value="1"/>
</dbReference>
<dbReference type="FunFam" id="3.40.640.10:FF:000035">
    <property type="entry name" value="O-succinylhomoserine sulfhydrylase"/>
    <property type="match status" value="1"/>
</dbReference>
<feature type="modified residue" description="N6-(pyridoxal phosphate)lysine" evidence="5">
    <location>
        <position position="208"/>
    </location>
</feature>
<comment type="similarity">
    <text evidence="2 6">Belongs to the trans-sulfuration enzymes family.</text>
</comment>
<keyword evidence="8" id="KW-1185">Reference proteome</keyword>
<evidence type="ECO:0000256" key="3">
    <source>
        <dbReference type="ARBA" id="ARBA00022679"/>
    </source>
</evidence>
<dbReference type="Proteomes" id="UP000610760">
    <property type="component" value="Unassembled WGS sequence"/>
</dbReference>
<evidence type="ECO:0000313" key="7">
    <source>
        <dbReference type="EMBL" id="MBC8558546.1"/>
    </source>
</evidence>
<dbReference type="PANTHER" id="PTHR43797:SF2">
    <property type="entry name" value="HOMOCYSTEINE_CYSTEINE SYNTHASE"/>
    <property type="match status" value="1"/>
</dbReference>
<accession>A0A926DZI0</accession>
<keyword evidence="4 5" id="KW-0663">Pyridoxal phosphate</keyword>
<dbReference type="GO" id="GO:0004124">
    <property type="term" value="F:cysteine synthase activity"/>
    <property type="evidence" value="ECO:0007669"/>
    <property type="project" value="TreeGrafter"/>
</dbReference>
<dbReference type="PROSITE" id="PS00868">
    <property type="entry name" value="CYS_MET_METAB_PP"/>
    <property type="match status" value="1"/>
</dbReference>
<dbReference type="InterPro" id="IPR015421">
    <property type="entry name" value="PyrdxlP-dep_Trfase_major"/>
</dbReference>
<dbReference type="InterPro" id="IPR054542">
    <property type="entry name" value="Cys_met_metab_PP"/>
</dbReference>
<dbReference type="PANTHER" id="PTHR43797">
    <property type="entry name" value="HOMOCYSTEINE/CYSTEINE SYNTHASE"/>
    <property type="match status" value="1"/>
</dbReference>
<evidence type="ECO:0000256" key="4">
    <source>
        <dbReference type="ARBA" id="ARBA00022898"/>
    </source>
</evidence>
<dbReference type="GO" id="GO:0005737">
    <property type="term" value="C:cytoplasm"/>
    <property type="evidence" value="ECO:0007669"/>
    <property type="project" value="TreeGrafter"/>
</dbReference>
<evidence type="ECO:0000256" key="5">
    <source>
        <dbReference type="PIRSR" id="PIRSR001434-2"/>
    </source>
</evidence>
<evidence type="ECO:0000313" key="8">
    <source>
        <dbReference type="Proteomes" id="UP000610760"/>
    </source>
</evidence>
<comment type="cofactor">
    <cofactor evidence="1 6">
        <name>pyridoxal 5'-phosphate</name>
        <dbReference type="ChEBI" id="CHEBI:597326"/>
    </cofactor>
</comment>
<protein>
    <submittedName>
        <fullName evidence="7">O-acetylhomoserine aminocarboxypropyltransferase/cysteine synthase</fullName>
    </submittedName>
</protein>
<organism evidence="7 8">
    <name type="scientific">Fumia xinanensis</name>
    <dbReference type="NCBI Taxonomy" id="2763659"/>
    <lineage>
        <taxon>Bacteria</taxon>
        <taxon>Bacillati</taxon>
        <taxon>Bacillota</taxon>
        <taxon>Clostridia</taxon>
        <taxon>Eubacteriales</taxon>
        <taxon>Oscillospiraceae</taxon>
        <taxon>Fumia</taxon>
    </lineage>
</organism>
<evidence type="ECO:0000256" key="6">
    <source>
        <dbReference type="RuleBase" id="RU362118"/>
    </source>
</evidence>
<dbReference type="GO" id="GO:0071269">
    <property type="term" value="P:L-homocysteine biosynthetic process"/>
    <property type="evidence" value="ECO:0007669"/>
    <property type="project" value="TreeGrafter"/>
</dbReference>
<name>A0A926DZI0_9FIRM</name>
<dbReference type="Gene3D" id="3.40.640.10">
    <property type="entry name" value="Type I PLP-dependent aspartate aminotransferase-like (Major domain)"/>
    <property type="match status" value="1"/>
</dbReference>
<evidence type="ECO:0000256" key="2">
    <source>
        <dbReference type="ARBA" id="ARBA00009077"/>
    </source>
</evidence>
<dbReference type="PIRSF" id="PIRSF001434">
    <property type="entry name" value="CGS"/>
    <property type="match status" value="1"/>
</dbReference>
<dbReference type="NCBIfam" id="TIGR01326">
    <property type="entry name" value="OAH_OAS_sulfhy"/>
    <property type="match status" value="1"/>
</dbReference>
<dbReference type="GO" id="GO:0030170">
    <property type="term" value="F:pyridoxal phosphate binding"/>
    <property type="evidence" value="ECO:0007669"/>
    <property type="project" value="InterPro"/>
</dbReference>
<gene>
    <name evidence="7" type="ORF">H8710_00550</name>
</gene>
<keyword evidence="3" id="KW-0808">Transferase</keyword>
<dbReference type="EMBL" id="JACRSV010000001">
    <property type="protein sequence ID" value="MBC8558546.1"/>
    <property type="molecule type" value="Genomic_DNA"/>
</dbReference>
<dbReference type="InterPro" id="IPR015424">
    <property type="entry name" value="PyrdxlP-dep_Trfase"/>
</dbReference>
<dbReference type="SUPFAM" id="SSF53383">
    <property type="entry name" value="PLP-dependent transferases"/>
    <property type="match status" value="1"/>
</dbReference>
<dbReference type="InterPro" id="IPR000277">
    <property type="entry name" value="Cys/Met-Metab_PyrdxlP-dep_enz"/>
</dbReference>
<dbReference type="GO" id="GO:0019346">
    <property type="term" value="P:transsulfuration"/>
    <property type="evidence" value="ECO:0007669"/>
    <property type="project" value="InterPro"/>
</dbReference>
<dbReference type="GO" id="GO:0003961">
    <property type="term" value="F:O-acetylhomoserine aminocarboxypropyltransferase activity"/>
    <property type="evidence" value="ECO:0007669"/>
    <property type="project" value="TreeGrafter"/>
</dbReference>
<dbReference type="InterPro" id="IPR015422">
    <property type="entry name" value="PyrdxlP-dep_Trfase_small"/>
</dbReference>
<comment type="caution">
    <text evidence="7">The sequence shown here is derived from an EMBL/GenBank/DDBJ whole genome shotgun (WGS) entry which is preliminary data.</text>
</comment>
<dbReference type="GO" id="GO:0006535">
    <property type="term" value="P:cysteine biosynthetic process from serine"/>
    <property type="evidence" value="ECO:0007669"/>
    <property type="project" value="TreeGrafter"/>
</dbReference>
<proteinExistence type="inferred from homology"/>
<dbReference type="InterPro" id="IPR006235">
    <property type="entry name" value="OAc-hSer/O-AcSer_sulfhydrylase"/>
</dbReference>